<dbReference type="Gene3D" id="3.40.630.30">
    <property type="match status" value="1"/>
</dbReference>
<evidence type="ECO:0000259" key="3">
    <source>
        <dbReference type="PROSITE" id="PS51186"/>
    </source>
</evidence>
<dbReference type="SUPFAM" id="SSF55729">
    <property type="entry name" value="Acyl-CoA N-acyltransferases (Nat)"/>
    <property type="match status" value="1"/>
</dbReference>
<organism evidence="4 5">
    <name type="scientific">Roseiterribacter gracilis</name>
    <dbReference type="NCBI Taxonomy" id="2812848"/>
    <lineage>
        <taxon>Bacteria</taxon>
        <taxon>Pseudomonadati</taxon>
        <taxon>Pseudomonadota</taxon>
        <taxon>Alphaproteobacteria</taxon>
        <taxon>Rhodospirillales</taxon>
        <taxon>Roseiterribacteraceae</taxon>
        <taxon>Roseiterribacter</taxon>
    </lineage>
</organism>
<reference evidence="4" key="1">
    <citation type="submission" date="2021-02" db="EMBL/GenBank/DDBJ databases">
        <title>Genome sequence of Rhodospirillales sp. strain TMPK1 isolated from soil.</title>
        <authorList>
            <person name="Nakai R."/>
            <person name="Kusada H."/>
            <person name="Tamaki H."/>
        </authorList>
    </citation>
    <scope>NUCLEOTIDE SEQUENCE</scope>
    <source>
        <strain evidence="4">TMPK1</strain>
    </source>
</reference>
<dbReference type="RefSeq" id="WP_420241832.1">
    <property type="nucleotide sequence ID" value="NZ_BOPV01000001.1"/>
</dbReference>
<dbReference type="Pfam" id="PF00583">
    <property type="entry name" value="Acetyltransf_1"/>
    <property type="match status" value="1"/>
</dbReference>
<evidence type="ECO:0000256" key="1">
    <source>
        <dbReference type="ARBA" id="ARBA00022679"/>
    </source>
</evidence>
<gene>
    <name evidence="4" type="ORF">TMPK1_10090</name>
</gene>
<evidence type="ECO:0000313" key="4">
    <source>
        <dbReference type="EMBL" id="GIL38772.1"/>
    </source>
</evidence>
<dbReference type="InterPro" id="IPR000182">
    <property type="entry name" value="GNAT_dom"/>
</dbReference>
<dbReference type="AlphaFoldDB" id="A0A8S8X9L6"/>
<dbReference type="GO" id="GO:0008080">
    <property type="term" value="F:N-acetyltransferase activity"/>
    <property type="evidence" value="ECO:0007669"/>
    <property type="project" value="TreeGrafter"/>
</dbReference>
<evidence type="ECO:0000313" key="5">
    <source>
        <dbReference type="Proteomes" id="UP000681075"/>
    </source>
</evidence>
<protein>
    <submittedName>
        <fullName evidence="4">N-acetyltransferase</fullName>
    </submittedName>
</protein>
<dbReference type="PANTHER" id="PTHR10545:SF29">
    <property type="entry name" value="GH14572P-RELATED"/>
    <property type="match status" value="1"/>
</dbReference>
<comment type="caution">
    <text evidence="4">The sequence shown here is derived from an EMBL/GenBank/DDBJ whole genome shotgun (WGS) entry which is preliminary data.</text>
</comment>
<dbReference type="Proteomes" id="UP000681075">
    <property type="component" value="Unassembled WGS sequence"/>
</dbReference>
<accession>A0A8S8X9L6</accession>
<sequence length="154" mass="17507">MHDDAVIRRVTQADLDSLIALMAEHADYERAPFDRPDAPSLATALFAEPPRLFGWIADVAGRCVGYASASREISTWRAADFLHLDCLFVREAARNGGIGKHLLQAAIEEARRQKIDHLEWQTPAWNEDAIRFYRRQGASHANKVRFRLTLRNQP</sequence>
<dbReference type="InterPro" id="IPR051016">
    <property type="entry name" value="Diverse_Substrate_AcTransf"/>
</dbReference>
<keyword evidence="2" id="KW-0012">Acyltransferase</keyword>
<dbReference type="InterPro" id="IPR016181">
    <property type="entry name" value="Acyl_CoA_acyltransferase"/>
</dbReference>
<feature type="domain" description="N-acetyltransferase" evidence="3">
    <location>
        <begin position="5"/>
        <end position="154"/>
    </location>
</feature>
<proteinExistence type="predicted"/>
<keyword evidence="1" id="KW-0808">Transferase</keyword>
<keyword evidence="5" id="KW-1185">Reference proteome</keyword>
<dbReference type="EMBL" id="BOPV01000001">
    <property type="protein sequence ID" value="GIL38772.1"/>
    <property type="molecule type" value="Genomic_DNA"/>
</dbReference>
<name>A0A8S8X9L6_9PROT</name>
<dbReference type="CDD" id="cd04301">
    <property type="entry name" value="NAT_SF"/>
    <property type="match status" value="1"/>
</dbReference>
<dbReference type="PROSITE" id="PS51186">
    <property type="entry name" value="GNAT"/>
    <property type="match status" value="1"/>
</dbReference>
<dbReference type="PANTHER" id="PTHR10545">
    <property type="entry name" value="DIAMINE N-ACETYLTRANSFERASE"/>
    <property type="match status" value="1"/>
</dbReference>
<evidence type="ECO:0000256" key="2">
    <source>
        <dbReference type="ARBA" id="ARBA00023315"/>
    </source>
</evidence>